<feature type="transmembrane region" description="Helical" evidence="6">
    <location>
        <begin position="330"/>
        <end position="353"/>
    </location>
</feature>
<feature type="transmembrane region" description="Helical" evidence="6">
    <location>
        <begin position="115"/>
        <end position="135"/>
    </location>
</feature>
<feature type="transmembrane region" description="Helical" evidence="6">
    <location>
        <begin position="265"/>
        <end position="286"/>
    </location>
</feature>
<feature type="transmembrane region" description="Helical" evidence="6">
    <location>
        <begin position="292"/>
        <end position="309"/>
    </location>
</feature>
<name>A0ABV4CX94_9BACT</name>
<sequence length="451" mass="49515">MEQKRINKIGRADVVWNFCASLLKIASSLLLLPVILKKFPTDIVAVWSIFSSISVLTYLLDFGFNNSFVRTVTYIFSGCTTLKRSGYETLDCDSPVDYSLLKGVIKAMQWFYKRAAAALFLLLVCAGTPYLLSVLENYPAIRNEVLLAWAIFIVNNTLILYTLYFEGLLQGRGYVKEIKQIIVVSHLAYLALAIVLVFAGCGLVALVTSQVSATIILRVLAHRLFYDRDTLARLRASECSDPKAVLSTVFPNAVKIGITSLGSFLISKSAIFIGSMFMPLAMIASYGITMQILSSIYSVAGIYVSTYIPKITASRVRADKGPIMTIVCRGWAVSAVIYIVSAGGLCALGPYLLELLGSKTMLLPGAMIAVAAVISFLEMTHAMAGNVLLTKNYVPFFIPSIVSGLCTVALLLLFMNFTDLGLWGLILAPGIVQLAYQNWKWPLEVYRDLRC</sequence>
<feature type="transmembrane region" description="Helical" evidence="6">
    <location>
        <begin position="205"/>
        <end position="226"/>
    </location>
</feature>
<evidence type="ECO:0000256" key="6">
    <source>
        <dbReference type="SAM" id="Phobius"/>
    </source>
</evidence>
<feature type="transmembrane region" description="Helical" evidence="6">
    <location>
        <begin position="147"/>
        <end position="169"/>
    </location>
</feature>
<comment type="caution">
    <text evidence="7">The sequence shown here is derived from an EMBL/GenBank/DDBJ whole genome shotgun (WGS) entry which is preliminary data.</text>
</comment>
<evidence type="ECO:0000256" key="1">
    <source>
        <dbReference type="ARBA" id="ARBA00004651"/>
    </source>
</evidence>
<gene>
    <name evidence="7" type="primary">wzx</name>
    <name evidence="7" type="ORF">AAK873_05930</name>
</gene>
<dbReference type="NCBIfam" id="NF041503">
    <property type="entry name" value="WZX_like"/>
    <property type="match status" value="1"/>
</dbReference>
<feature type="transmembrane region" description="Helical" evidence="6">
    <location>
        <begin position="14"/>
        <end position="36"/>
    </location>
</feature>
<evidence type="ECO:0000256" key="3">
    <source>
        <dbReference type="ARBA" id="ARBA00022692"/>
    </source>
</evidence>
<organism evidence="7 8">
    <name type="scientific">Heminiphilus faecis</name>
    <dbReference type="NCBI Taxonomy" id="2601703"/>
    <lineage>
        <taxon>Bacteria</taxon>
        <taxon>Pseudomonadati</taxon>
        <taxon>Bacteroidota</taxon>
        <taxon>Bacteroidia</taxon>
        <taxon>Bacteroidales</taxon>
        <taxon>Muribaculaceae</taxon>
        <taxon>Heminiphilus</taxon>
    </lineage>
</organism>
<comment type="subcellular location">
    <subcellularLocation>
        <location evidence="1">Cell membrane</location>
        <topology evidence="1">Multi-pass membrane protein</topology>
    </subcellularLocation>
</comment>
<dbReference type="RefSeq" id="WP_121700053.1">
    <property type="nucleotide sequence ID" value="NZ_JBCLPP010000013.1"/>
</dbReference>
<dbReference type="PANTHER" id="PTHR30250:SF26">
    <property type="entry name" value="PSMA PROTEIN"/>
    <property type="match status" value="1"/>
</dbReference>
<feature type="transmembrane region" description="Helical" evidence="6">
    <location>
        <begin position="365"/>
        <end position="389"/>
    </location>
</feature>
<dbReference type="EMBL" id="JBCLPP010000013">
    <property type="protein sequence ID" value="MEY8245155.1"/>
    <property type="molecule type" value="Genomic_DNA"/>
</dbReference>
<evidence type="ECO:0000313" key="8">
    <source>
        <dbReference type="Proteomes" id="UP001565200"/>
    </source>
</evidence>
<proteinExistence type="predicted"/>
<evidence type="ECO:0000313" key="7">
    <source>
        <dbReference type="EMBL" id="MEY8245155.1"/>
    </source>
</evidence>
<feature type="transmembrane region" description="Helical" evidence="6">
    <location>
        <begin position="396"/>
        <end position="414"/>
    </location>
</feature>
<feature type="transmembrane region" description="Helical" evidence="6">
    <location>
        <begin position="42"/>
        <end position="60"/>
    </location>
</feature>
<dbReference type="InterPro" id="IPR050833">
    <property type="entry name" value="Poly_Biosynth_Transport"/>
</dbReference>
<keyword evidence="8" id="KW-1185">Reference proteome</keyword>
<keyword evidence="5 6" id="KW-0472">Membrane</keyword>
<keyword evidence="3 6" id="KW-0812">Transmembrane</keyword>
<accession>A0ABV4CX94</accession>
<dbReference type="Proteomes" id="UP001565200">
    <property type="component" value="Unassembled WGS sequence"/>
</dbReference>
<evidence type="ECO:0000256" key="2">
    <source>
        <dbReference type="ARBA" id="ARBA00022475"/>
    </source>
</evidence>
<dbReference type="InterPro" id="IPR048122">
    <property type="entry name" value="WZX-like"/>
</dbReference>
<feature type="transmembrane region" description="Helical" evidence="6">
    <location>
        <begin position="181"/>
        <end position="199"/>
    </location>
</feature>
<keyword evidence="2" id="KW-1003">Cell membrane</keyword>
<protein>
    <submittedName>
        <fullName evidence="7">O-unit flippase-like protein</fullName>
    </submittedName>
</protein>
<reference evidence="7 8" key="1">
    <citation type="submission" date="2024-03" db="EMBL/GenBank/DDBJ databases">
        <title>Mouse gut bacterial collection (mGBC) of GemPharmatech.</title>
        <authorList>
            <person name="He Y."/>
            <person name="Dong L."/>
            <person name="Wu D."/>
            <person name="Gao X."/>
            <person name="Lin Z."/>
        </authorList>
    </citation>
    <scope>NUCLEOTIDE SEQUENCE [LARGE SCALE GENOMIC DNA]</scope>
    <source>
        <strain evidence="7 8">54-13</strain>
    </source>
</reference>
<keyword evidence="4 6" id="KW-1133">Transmembrane helix</keyword>
<evidence type="ECO:0000256" key="4">
    <source>
        <dbReference type="ARBA" id="ARBA00022989"/>
    </source>
</evidence>
<evidence type="ECO:0000256" key="5">
    <source>
        <dbReference type="ARBA" id="ARBA00023136"/>
    </source>
</evidence>
<dbReference type="PANTHER" id="PTHR30250">
    <property type="entry name" value="PST FAMILY PREDICTED COLANIC ACID TRANSPORTER"/>
    <property type="match status" value="1"/>
</dbReference>